<name>A0A915J105_ROMCU</name>
<organism evidence="1 2">
    <name type="scientific">Romanomermis culicivorax</name>
    <name type="common">Nematode worm</name>
    <dbReference type="NCBI Taxonomy" id="13658"/>
    <lineage>
        <taxon>Eukaryota</taxon>
        <taxon>Metazoa</taxon>
        <taxon>Ecdysozoa</taxon>
        <taxon>Nematoda</taxon>
        <taxon>Enoplea</taxon>
        <taxon>Dorylaimia</taxon>
        <taxon>Mermithida</taxon>
        <taxon>Mermithoidea</taxon>
        <taxon>Mermithidae</taxon>
        <taxon>Romanomermis</taxon>
    </lineage>
</organism>
<dbReference type="AlphaFoldDB" id="A0A915J105"/>
<evidence type="ECO:0000313" key="1">
    <source>
        <dbReference type="Proteomes" id="UP000887565"/>
    </source>
</evidence>
<dbReference type="Proteomes" id="UP000887565">
    <property type="component" value="Unplaced"/>
</dbReference>
<accession>A0A915J105</accession>
<evidence type="ECO:0000313" key="2">
    <source>
        <dbReference type="WBParaSite" id="nRc.2.0.1.t19588-RA"/>
    </source>
</evidence>
<reference evidence="2" key="1">
    <citation type="submission" date="2022-11" db="UniProtKB">
        <authorList>
            <consortium name="WormBaseParasite"/>
        </authorList>
    </citation>
    <scope>IDENTIFICATION</scope>
</reference>
<proteinExistence type="predicted"/>
<dbReference type="WBParaSite" id="nRc.2.0.1.t19588-RA">
    <property type="protein sequence ID" value="nRc.2.0.1.t19588-RA"/>
    <property type="gene ID" value="nRc.2.0.1.g19588"/>
</dbReference>
<keyword evidence="1" id="KW-1185">Reference proteome</keyword>
<protein>
    <submittedName>
        <fullName evidence="2">Uncharacterized protein</fullName>
    </submittedName>
</protein>
<sequence length="115" mass="12429">MKLKTTGDVSVVGSYGPTEGTLAPPTCFINQGPPPRIPTDSGLEVFSQFESMNLLDSSSITKAMLTVWSTDLARKYPHLPWALLNEPFEVEVLMATDVVLSAPAALWILGPKVAR</sequence>